<dbReference type="Proteomes" id="UP001165064">
    <property type="component" value="Unassembled WGS sequence"/>
</dbReference>
<sequence>MGLDYDSVKSVVEKTTTNVKSADNVSVYLVAPVNAMLNFYKDEADNGLNFGWDEVWRYDWHYDMDHFEVDEFGFQTFTPGLGIYKITV</sequence>
<name>A0ACB5T8K2_AMBMO</name>
<proteinExistence type="predicted"/>
<keyword evidence="2" id="KW-1185">Reference proteome</keyword>
<comment type="caution">
    <text evidence="1">The sequence shown here is derived from an EMBL/GenBank/DDBJ whole genome shotgun (WGS) entry which is preliminary data.</text>
</comment>
<evidence type="ECO:0000313" key="1">
    <source>
        <dbReference type="EMBL" id="GME83738.1"/>
    </source>
</evidence>
<protein>
    <submittedName>
        <fullName evidence="1">Unnamed protein product</fullName>
    </submittedName>
</protein>
<evidence type="ECO:0000313" key="2">
    <source>
        <dbReference type="Proteomes" id="UP001165064"/>
    </source>
</evidence>
<gene>
    <name evidence="1" type="ORF">Amon02_000636600</name>
</gene>
<accession>A0ACB5T8K2</accession>
<organism evidence="1 2">
    <name type="scientific">Ambrosiozyma monospora</name>
    <name type="common">Yeast</name>
    <name type="synonym">Endomycopsis monosporus</name>
    <dbReference type="NCBI Taxonomy" id="43982"/>
    <lineage>
        <taxon>Eukaryota</taxon>
        <taxon>Fungi</taxon>
        <taxon>Dikarya</taxon>
        <taxon>Ascomycota</taxon>
        <taxon>Saccharomycotina</taxon>
        <taxon>Pichiomycetes</taxon>
        <taxon>Pichiales</taxon>
        <taxon>Pichiaceae</taxon>
        <taxon>Ambrosiozyma</taxon>
    </lineage>
</organism>
<reference evidence="1" key="1">
    <citation type="submission" date="2023-04" db="EMBL/GenBank/DDBJ databases">
        <title>Ambrosiozyma monospora NBRC 10751.</title>
        <authorList>
            <person name="Ichikawa N."/>
            <person name="Sato H."/>
            <person name="Tonouchi N."/>
        </authorList>
    </citation>
    <scope>NUCLEOTIDE SEQUENCE</scope>
    <source>
        <strain evidence="1">NBRC 10751</strain>
    </source>
</reference>
<dbReference type="EMBL" id="BSXS01004946">
    <property type="protein sequence ID" value="GME83738.1"/>
    <property type="molecule type" value="Genomic_DNA"/>
</dbReference>